<keyword evidence="1" id="KW-0732">Signal</keyword>
<evidence type="ECO:0000313" key="3">
    <source>
        <dbReference type="EMBL" id="MCL9808923.1"/>
    </source>
</evidence>
<dbReference type="Proteomes" id="UP001317191">
    <property type="component" value="Unassembled WGS sequence"/>
</dbReference>
<comment type="caution">
    <text evidence="3">The sequence shown here is derived from an EMBL/GenBank/DDBJ whole genome shotgun (WGS) entry which is preliminary data.</text>
</comment>
<proteinExistence type="predicted"/>
<accession>A0ABT0TN50</accession>
<name>A0ABT0TN50_9FLAO</name>
<keyword evidence="4" id="KW-1185">Reference proteome</keyword>
<protein>
    <submittedName>
        <fullName evidence="3">T9SS type A sorting domain-containing protein</fullName>
    </submittedName>
</protein>
<gene>
    <name evidence="3" type="ORF">NAT50_06070</name>
</gene>
<dbReference type="Pfam" id="PF18962">
    <property type="entry name" value="Por_Secre_tail"/>
    <property type="match status" value="1"/>
</dbReference>
<dbReference type="RefSeq" id="WP_250592323.1">
    <property type="nucleotide sequence ID" value="NZ_JAMLJM010000003.1"/>
</dbReference>
<evidence type="ECO:0000256" key="1">
    <source>
        <dbReference type="ARBA" id="ARBA00022729"/>
    </source>
</evidence>
<evidence type="ECO:0000259" key="2">
    <source>
        <dbReference type="Pfam" id="PF18962"/>
    </source>
</evidence>
<organism evidence="3 4">
    <name type="scientific">Flavobacterium luminosum</name>
    <dbReference type="NCBI Taxonomy" id="2949086"/>
    <lineage>
        <taxon>Bacteria</taxon>
        <taxon>Pseudomonadati</taxon>
        <taxon>Bacteroidota</taxon>
        <taxon>Flavobacteriia</taxon>
        <taxon>Flavobacteriales</taxon>
        <taxon>Flavobacteriaceae</taxon>
        <taxon>Flavobacterium</taxon>
    </lineage>
</organism>
<dbReference type="InterPro" id="IPR026444">
    <property type="entry name" value="Secre_tail"/>
</dbReference>
<dbReference type="NCBIfam" id="TIGR04183">
    <property type="entry name" value="Por_Secre_tail"/>
    <property type="match status" value="1"/>
</dbReference>
<sequence>MNWNWVVNITGICNSGANTGFEGLIDELIFDKQVYTPAQIAQSYQEYLNTLSNEKFQDKTFNFYPNPVQNILNLEIEANIRVFDLSGRQIMKVDNANQIDVSSLAKGTYLLQLEIDGKVNNEKFIKM</sequence>
<dbReference type="EMBL" id="JAMLJM010000003">
    <property type="protein sequence ID" value="MCL9808923.1"/>
    <property type="molecule type" value="Genomic_DNA"/>
</dbReference>
<reference evidence="3 4" key="1">
    <citation type="submission" date="2022-05" db="EMBL/GenBank/DDBJ databases">
        <title>Flavobacterium sp., isolated from activated sludge.</title>
        <authorList>
            <person name="Ran Q."/>
        </authorList>
    </citation>
    <scope>NUCLEOTIDE SEQUENCE [LARGE SCALE GENOMIC DNA]</scope>
    <source>
        <strain evidence="3 4">HXWNR70</strain>
    </source>
</reference>
<feature type="domain" description="Secretion system C-terminal sorting" evidence="2">
    <location>
        <begin position="64"/>
        <end position="125"/>
    </location>
</feature>
<evidence type="ECO:0000313" key="4">
    <source>
        <dbReference type="Proteomes" id="UP001317191"/>
    </source>
</evidence>